<comment type="caution">
    <text evidence="2">The sequence shown here is derived from an EMBL/GenBank/DDBJ whole genome shotgun (WGS) entry which is preliminary data.</text>
</comment>
<name>A0ABR4I4X9_9EURO</name>
<keyword evidence="3" id="KW-1185">Reference proteome</keyword>
<accession>A0ABR4I4X9</accession>
<sequence>MPAPTESNSDLEVDSEDSGDGDDLDHLDDEDQLPAEHYLAKAANLDASQLRQKRYSNGTQERLYETHMSWNRWFLAGIVNISVLTSWPGI</sequence>
<gene>
    <name evidence="2" type="ORF">BDW59DRAFT_163629</name>
</gene>
<reference evidence="2 3" key="1">
    <citation type="submission" date="2024-07" db="EMBL/GenBank/DDBJ databases">
        <title>Section-level genome sequencing and comparative genomics of Aspergillus sections Usti and Cavernicolus.</title>
        <authorList>
            <consortium name="Lawrence Berkeley National Laboratory"/>
            <person name="Nybo J.L."/>
            <person name="Vesth T.C."/>
            <person name="Theobald S."/>
            <person name="Frisvad J.C."/>
            <person name="Larsen T.O."/>
            <person name="Kjaerboelling I."/>
            <person name="Rothschild-Mancinelli K."/>
            <person name="Lyhne E.K."/>
            <person name="Kogle M.E."/>
            <person name="Barry K."/>
            <person name="Clum A."/>
            <person name="Na H."/>
            <person name="Ledsgaard L."/>
            <person name="Lin J."/>
            <person name="Lipzen A."/>
            <person name="Kuo A."/>
            <person name="Riley R."/>
            <person name="Mondo S."/>
            <person name="LaButti K."/>
            <person name="Haridas S."/>
            <person name="Pangalinan J."/>
            <person name="Salamov A.A."/>
            <person name="Simmons B.A."/>
            <person name="Magnuson J.K."/>
            <person name="Chen J."/>
            <person name="Drula E."/>
            <person name="Henrissat B."/>
            <person name="Wiebenga A."/>
            <person name="Lubbers R.J."/>
            <person name="Gomes A.C."/>
            <person name="Makela M.R."/>
            <person name="Stajich J."/>
            <person name="Grigoriev I.V."/>
            <person name="Mortensen U.H."/>
            <person name="De vries R.P."/>
            <person name="Baker S.E."/>
            <person name="Andersen M.R."/>
        </authorList>
    </citation>
    <scope>NUCLEOTIDE SEQUENCE [LARGE SCALE GENOMIC DNA]</scope>
    <source>
        <strain evidence="2 3">CBS 600.67</strain>
    </source>
</reference>
<feature type="compositionally biased region" description="Acidic residues" evidence="1">
    <location>
        <begin position="9"/>
        <end position="33"/>
    </location>
</feature>
<protein>
    <submittedName>
        <fullName evidence="2">Uncharacterized protein</fullName>
    </submittedName>
</protein>
<dbReference type="EMBL" id="JBFXLS010000056">
    <property type="protein sequence ID" value="KAL2822819.1"/>
    <property type="molecule type" value="Genomic_DNA"/>
</dbReference>
<feature type="region of interest" description="Disordered" evidence="1">
    <location>
        <begin position="1"/>
        <end position="33"/>
    </location>
</feature>
<evidence type="ECO:0000313" key="3">
    <source>
        <dbReference type="Proteomes" id="UP001610335"/>
    </source>
</evidence>
<evidence type="ECO:0000313" key="2">
    <source>
        <dbReference type="EMBL" id="KAL2822819.1"/>
    </source>
</evidence>
<organism evidence="2 3">
    <name type="scientific">Aspergillus cavernicola</name>
    <dbReference type="NCBI Taxonomy" id="176166"/>
    <lineage>
        <taxon>Eukaryota</taxon>
        <taxon>Fungi</taxon>
        <taxon>Dikarya</taxon>
        <taxon>Ascomycota</taxon>
        <taxon>Pezizomycotina</taxon>
        <taxon>Eurotiomycetes</taxon>
        <taxon>Eurotiomycetidae</taxon>
        <taxon>Eurotiales</taxon>
        <taxon>Aspergillaceae</taxon>
        <taxon>Aspergillus</taxon>
        <taxon>Aspergillus subgen. Nidulantes</taxon>
    </lineage>
</organism>
<proteinExistence type="predicted"/>
<dbReference type="Proteomes" id="UP001610335">
    <property type="component" value="Unassembled WGS sequence"/>
</dbReference>
<evidence type="ECO:0000256" key="1">
    <source>
        <dbReference type="SAM" id="MobiDB-lite"/>
    </source>
</evidence>